<proteinExistence type="predicted"/>
<organism evidence="1 2">
    <name type="scientific">Vaccinium darrowii</name>
    <dbReference type="NCBI Taxonomy" id="229202"/>
    <lineage>
        <taxon>Eukaryota</taxon>
        <taxon>Viridiplantae</taxon>
        <taxon>Streptophyta</taxon>
        <taxon>Embryophyta</taxon>
        <taxon>Tracheophyta</taxon>
        <taxon>Spermatophyta</taxon>
        <taxon>Magnoliopsida</taxon>
        <taxon>eudicotyledons</taxon>
        <taxon>Gunneridae</taxon>
        <taxon>Pentapetalae</taxon>
        <taxon>asterids</taxon>
        <taxon>Ericales</taxon>
        <taxon>Ericaceae</taxon>
        <taxon>Vaccinioideae</taxon>
        <taxon>Vaccinieae</taxon>
        <taxon>Vaccinium</taxon>
    </lineage>
</organism>
<accession>A0ACB7XLC5</accession>
<evidence type="ECO:0000313" key="1">
    <source>
        <dbReference type="EMBL" id="KAH7841457.1"/>
    </source>
</evidence>
<comment type="caution">
    <text evidence="1">The sequence shown here is derived from an EMBL/GenBank/DDBJ whole genome shotgun (WGS) entry which is preliminary data.</text>
</comment>
<evidence type="ECO:0000313" key="2">
    <source>
        <dbReference type="Proteomes" id="UP000828048"/>
    </source>
</evidence>
<name>A0ACB7XLC5_9ERIC</name>
<gene>
    <name evidence="1" type="ORF">Vadar_030134</name>
</gene>
<dbReference type="Proteomes" id="UP000828048">
    <property type="component" value="Chromosome 10"/>
</dbReference>
<dbReference type="EMBL" id="CM037160">
    <property type="protein sequence ID" value="KAH7841457.1"/>
    <property type="molecule type" value="Genomic_DNA"/>
</dbReference>
<sequence>MRETNIVAEGLSPKPCISMYNFIEVSNLPAFPIESTREENMRKLLKFFSFISWKSLEAASRRPDFAKLGIVNSYVDPSNEGWDVDLGSSA</sequence>
<reference evidence="1 2" key="1">
    <citation type="journal article" date="2021" name="Hortic Res">
        <title>High-quality reference genome and annotation aids understanding of berry development for evergreen blueberry (Vaccinium darrowii).</title>
        <authorList>
            <person name="Yu J."/>
            <person name="Hulse-Kemp A.M."/>
            <person name="Babiker E."/>
            <person name="Staton M."/>
        </authorList>
    </citation>
    <scope>NUCLEOTIDE SEQUENCE [LARGE SCALE GENOMIC DNA]</scope>
    <source>
        <strain evidence="2">cv. NJ 8807/NJ 8810</strain>
        <tissue evidence="1">Young leaf</tissue>
    </source>
</reference>
<protein>
    <submittedName>
        <fullName evidence="1">Uncharacterized protein</fullName>
    </submittedName>
</protein>
<keyword evidence="2" id="KW-1185">Reference proteome</keyword>